<dbReference type="eggNOG" id="KOG2123">
    <property type="taxonomic scope" value="Eukaryota"/>
</dbReference>
<keyword evidence="2" id="KW-1185">Reference proteome</keyword>
<proteinExistence type="predicted"/>
<reference evidence="1 2" key="1">
    <citation type="journal article" date="2014" name="Nat. Commun.">
        <title>Molecular traces of alternative social organization in a termite genome.</title>
        <authorList>
            <person name="Terrapon N."/>
            <person name="Li C."/>
            <person name="Robertson H.M."/>
            <person name="Ji L."/>
            <person name="Meng X."/>
            <person name="Booth W."/>
            <person name="Chen Z."/>
            <person name="Childers C.P."/>
            <person name="Glastad K.M."/>
            <person name="Gokhale K."/>
            <person name="Gowin J."/>
            <person name="Gronenberg W."/>
            <person name="Hermansen R.A."/>
            <person name="Hu H."/>
            <person name="Hunt B.G."/>
            <person name="Huylmans A.K."/>
            <person name="Khalil S.M."/>
            <person name="Mitchell R.D."/>
            <person name="Munoz-Torres M.C."/>
            <person name="Mustard J.A."/>
            <person name="Pan H."/>
            <person name="Reese J.T."/>
            <person name="Scharf M.E."/>
            <person name="Sun F."/>
            <person name="Vogel H."/>
            <person name="Xiao J."/>
            <person name="Yang W."/>
            <person name="Yang Z."/>
            <person name="Yang Z."/>
            <person name="Zhou J."/>
            <person name="Zhu J."/>
            <person name="Brent C.S."/>
            <person name="Elsik C.G."/>
            <person name="Goodisman M.A."/>
            <person name="Liberles D.A."/>
            <person name="Roe R.M."/>
            <person name="Vargo E.L."/>
            <person name="Vilcinskas A."/>
            <person name="Wang J."/>
            <person name="Bornberg-Bauer E."/>
            <person name="Korb J."/>
            <person name="Zhang G."/>
            <person name="Liebig J."/>
        </authorList>
    </citation>
    <scope>NUCLEOTIDE SEQUENCE [LARGE SCALE GENOMIC DNA]</scope>
    <source>
        <tissue evidence="1">Whole organism</tissue>
    </source>
</reference>
<evidence type="ECO:0000313" key="1">
    <source>
        <dbReference type="EMBL" id="KDR11474.1"/>
    </source>
</evidence>
<dbReference type="EMBL" id="KK853095">
    <property type="protein sequence ID" value="KDR11474.1"/>
    <property type="molecule type" value="Genomic_DNA"/>
</dbReference>
<dbReference type="AlphaFoldDB" id="A0A067QPC4"/>
<sequence>MARLTEEMVIARTRASDLSNIRKLNCWGSELSDVSLLRRMQNVEVLSLSHLLTTNSDGERVFGSGIESLRDVVCAG</sequence>
<dbReference type="InParanoid" id="A0A067QPC4"/>
<dbReference type="OMA" id="NCWGGEL"/>
<gene>
    <name evidence="1" type="ORF">L798_14541</name>
</gene>
<accession>A0A067QPC4</accession>
<protein>
    <submittedName>
        <fullName evidence="1">Uncharacterized protein</fullName>
    </submittedName>
</protein>
<evidence type="ECO:0000313" key="2">
    <source>
        <dbReference type="Proteomes" id="UP000027135"/>
    </source>
</evidence>
<dbReference type="Proteomes" id="UP000027135">
    <property type="component" value="Unassembled WGS sequence"/>
</dbReference>
<name>A0A067QPC4_ZOONE</name>
<organism evidence="1 2">
    <name type="scientific">Zootermopsis nevadensis</name>
    <name type="common">Dampwood termite</name>
    <dbReference type="NCBI Taxonomy" id="136037"/>
    <lineage>
        <taxon>Eukaryota</taxon>
        <taxon>Metazoa</taxon>
        <taxon>Ecdysozoa</taxon>
        <taxon>Arthropoda</taxon>
        <taxon>Hexapoda</taxon>
        <taxon>Insecta</taxon>
        <taxon>Pterygota</taxon>
        <taxon>Neoptera</taxon>
        <taxon>Polyneoptera</taxon>
        <taxon>Dictyoptera</taxon>
        <taxon>Blattodea</taxon>
        <taxon>Blattoidea</taxon>
        <taxon>Termitoidae</taxon>
        <taxon>Termopsidae</taxon>
        <taxon>Zootermopsis</taxon>
    </lineage>
</organism>